<dbReference type="AlphaFoldDB" id="A0A9N9J2A8"/>
<feature type="compositionally biased region" description="Polar residues" evidence="1">
    <location>
        <begin position="87"/>
        <end position="97"/>
    </location>
</feature>
<evidence type="ECO:0000256" key="1">
    <source>
        <dbReference type="SAM" id="MobiDB-lite"/>
    </source>
</evidence>
<accession>A0A9N9J2A8</accession>
<proteinExistence type="predicted"/>
<comment type="caution">
    <text evidence="2">The sequence shown here is derived from an EMBL/GenBank/DDBJ whole genome shotgun (WGS) entry which is preliminary data.</text>
</comment>
<name>A0A9N9J2A8_9GLOM</name>
<reference evidence="2" key="1">
    <citation type="submission" date="2021-06" db="EMBL/GenBank/DDBJ databases">
        <authorList>
            <person name="Kallberg Y."/>
            <person name="Tangrot J."/>
            <person name="Rosling A."/>
        </authorList>
    </citation>
    <scope>NUCLEOTIDE SEQUENCE</scope>
    <source>
        <strain evidence="2">FL966</strain>
    </source>
</reference>
<keyword evidence="3" id="KW-1185">Reference proteome</keyword>
<feature type="region of interest" description="Disordered" evidence="1">
    <location>
        <begin position="87"/>
        <end position="112"/>
    </location>
</feature>
<sequence>GFAFAIINMRKNLKGSVPFEFIYSEAESSSEEELIEKPIPYSRVSYPDNNNAGIYFMSSEECVNSDQSVTSNPSYFSVESDNSDPSYFSVESDNSTIGSVGSPESSESSQIDLGRDEVSLGQDFDDFQSAPQSEDNDIYKSLPNGLTNNKFSTLSTIYDKFYFDDVNLTEIGNSDLFYCTNPGCHKAFACEEDLRNHLLSQYNPVMNRSATYQQQSEVNTDPKQQCHSNMVNIEANELNSYERLESSKYRRNDRKKDSYHEQQSKINFWAKNNRRNNHINNLNITRPLICDKPQHEYFASGSYSNRFNFRNHSKPSQDNDNRHLNFGRQKYKHYFSYKNVMRNHLNHFKPTIHDEQRRGRKEFTTRHINRSDLTRYIHETHGYEQKFRAKKELKNQATIFSQKEISLVSYKCKEHRFKQRFKCKIDRSIPLIKNHSHICKVYNERFMQDVSLVLANASGFSAKQTNVVAAPLKITDPIIDSIWNPTMNDRNTISGVNPPPTL</sequence>
<dbReference type="Proteomes" id="UP000789759">
    <property type="component" value="Unassembled WGS sequence"/>
</dbReference>
<evidence type="ECO:0000313" key="3">
    <source>
        <dbReference type="Proteomes" id="UP000789759"/>
    </source>
</evidence>
<dbReference type="EMBL" id="CAJVQA010020090">
    <property type="protein sequence ID" value="CAG8761935.1"/>
    <property type="molecule type" value="Genomic_DNA"/>
</dbReference>
<feature type="compositionally biased region" description="Low complexity" evidence="1">
    <location>
        <begin position="98"/>
        <end position="109"/>
    </location>
</feature>
<gene>
    <name evidence="2" type="ORF">CPELLU_LOCUS15361</name>
</gene>
<organism evidence="2 3">
    <name type="scientific">Cetraspora pellucida</name>
    <dbReference type="NCBI Taxonomy" id="1433469"/>
    <lineage>
        <taxon>Eukaryota</taxon>
        <taxon>Fungi</taxon>
        <taxon>Fungi incertae sedis</taxon>
        <taxon>Mucoromycota</taxon>
        <taxon>Glomeromycotina</taxon>
        <taxon>Glomeromycetes</taxon>
        <taxon>Diversisporales</taxon>
        <taxon>Gigasporaceae</taxon>
        <taxon>Cetraspora</taxon>
    </lineage>
</organism>
<dbReference type="OrthoDB" id="2368667at2759"/>
<evidence type="ECO:0000313" key="2">
    <source>
        <dbReference type="EMBL" id="CAG8761935.1"/>
    </source>
</evidence>
<protein>
    <submittedName>
        <fullName evidence="2">24745_t:CDS:1</fullName>
    </submittedName>
</protein>
<feature type="non-terminal residue" evidence="2">
    <location>
        <position position="502"/>
    </location>
</feature>